<evidence type="ECO:0000256" key="1">
    <source>
        <dbReference type="SAM" id="Phobius"/>
    </source>
</evidence>
<feature type="transmembrane region" description="Helical" evidence="1">
    <location>
        <begin position="12"/>
        <end position="30"/>
    </location>
</feature>
<evidence type="ECO:0008006" key="4">
    <source>
        <dbReference type="Google" id="ProtNLM"/>
    </source>
</evidence>
<sequence length="203" mass="22798">MKDNWTEDALTFLGKNTLIFAFFTTLIVFLNQYLPMGATLLEKVKGHKIIIVLPVVATLAFNFFALTFLVAAGSLLALFFALFFGSAVLVHLLLKTSETKDKLFETVKASFYSSRVILFMLVPILFLYPVKKGIFTFSVFMLIYCIAYLCSTVSFYWLLNLAAARNYPGKKSWLITAVPILIITIAGLFFALKFLPKMAPLIS</sequence>
<dbReference type="AlphaFoldDB" id="A0A1F4U7X2"/>
<gene>
    <name evidence="2" type="ORF">A2438_01780</name>
</gene>
<dbReference type="EMBL" id="MEUJ01000002">
    <property type="protein sequence ID" value="OGC40997.1"/>
    <property type="molecule type" value="Genomic_DNA"/>
</dbReference>
<evidence type="ECO:0000313" key="2">
    <source>
        <dbReference type="EMBL" id="OGC40997.1"/>
    </source>
</evidence>
<protein>
    <recommendedName>
        <fullName evidence="4">Yip1 domain-containing protein</fullName>
    </recommendedName>
</protein>
<feature type="transmembrane region" description="Helical" evidence="1">
    <location>
        <begin position="75"/>
        <end position="94"/>
    </location>
</feature>
<proteinExistence type="predicted"/>
<dbReference type="Proteomes" id="UP000179242">
    <property type="component" value="Unassembled WGS sequence"/>
</dbReference>
<feature type="transmembrane region" description="Helical" evidence="1">
    <location>
        <begin position="106"/>
        <end position="128"/>
    </location>
</feature>
<comment type="caution">
    <text evidence="2">The sequence shown here is derived from an EMBL/GenBank/DDBJ whole genome shotgun (WGS) entry which is preliminary data.</text>
</comment>
<evidence type="ECO:0000313" key="3">
    <source>
        <dbReference type="Proteomes" id="UP000179242"/>
    </source>
</evidence>
<reference evidence="2 3" key="1">
    <citation type="journal article" date="2016" name="Nat. Commun.">
        <title>Thousands of microbial genomes shed light on interconnected biogeochemical processes in an aquifer system.</title>
        <authorList>
            <person name="Anantharaman K."/>
            <person name="Brown C.T."/>
            <person name="Hug L.A."/>
            <person name="Sharon I."/>
            <person name="Castelle C.J."/>
            <person name="Probst A.J."/>
            <person name="Thomas B.C."/>
            <person name="Singh A."/>
            <person name="Wilkins M.J."/>
            <person name="Karaoz U."/>
            <person name="Brodie E.L."/>
            <person name="Williams K.H."/>
            <person name="Hubbard S.S."/>
            <person name="Banfield J.F."/>
        </authorList>
    </citation>
    <scope>NUCLEOTIDE SEQUENCE [LARGE SCALE GENOMIC DNA]</scope>
</reference>
<keyword evidence="1" id="KW-0472">Membrane</keyword>
<feature type="transmembrane region" description="Helical" evidence="1">
    <location>
        <begin position="50"/>
        <end position="69"/>
    </location>
</feature>
<keyword evidence="1" id="KW-0812">Transmembrane</keyword>
<organism evidence="2 3">
    <name type="scientific">candidate division WOR-1 bacterium RIFOXYC2_FULL_46_14</name>
    <dbReference type="NCBI Taxonomy" id="1802587"/>
    <lineage>
        <taxon>Bacteria</taxon>
        <taxon>Bacillati</taxon>
        <taxon>Saganbacteria</taxon>
    </lineage>
</organism>
<name>A0A1F4U7X2_UNCSA</name>
<keyword evidence="1" id="KW-1133">Transmembrane helix</keyword>
<feature type="transmembrane region" description="Helical" evidence="1">
    <location>
        <begin position="134"/>
        <end position="161"/>
    </location>
</feature>
<accession>A0A1F4U7X2</accession>
<feature type="transmembrane region" description="Helical" evidence="1">
    <location>
        <begin position="173"/>
        <end position="195"/>
    </location>
</feature>